<evidence type="ECO:0000313" key="1">
    <source>
        <dbReference type="EMBL" id="QBP33214.1"/>
    </source>
</evidence>
<keyword evidence="2" id="KW-1185">Reference proteome</keyword>
<proteinExistence type="predicted"/>
<evidence type="ECO:0000313" key="2">
    <source>
        <dbReference type="Proteomes" id="UP000295288"/>
    </source>
</evidence>
<reference evidence="1 2" key="1">
    <citation type="submission" date="2019-02" db="EMBL/GenBank/DDBJ databases">
        <title>A cornucopia of Shigella phages from the Cornhusker state.</title>
        <authorList>
            <person name="Doore S.M."/>
            <person name="Schrad J.R."/>
            <person name="Perrett H.R."/>
            <person name="Dover J.A."/>
            <person name="Schrad K.P."/>
            <person name="Dean W.F."/>
            <person name="Parent K.N."/>
        </authorList>
    </citation>
    <scope>NUCLEOTIDE SEQUENCE [LARGE SCALE GENOMIC DNA]</scope>
</reference>
<dbReference type="EMBL" id="MK562505">
    <property type="protein sequence ID" value="QBP33214.1"/>
    <property type="molecule type" value="Genomic_DNA"/>
</dbReference>
<gene>
    <name evidence="1" type="ORF">Silverhawkium_gp128</name>
</gene>
<dbReference type="Proteomes" id="UP000295288">
    <property type="component" value="Segment"/>
</dbReference>
<name>A0A482JN14_9CAUD</name>
<dbReference type="PROSITE" id="PS51257">
    <property type="entry name" value="PROKAR_LIPOPROTEIN"/>
    <property type="match status" value="1"/>
</dbReference>
<protein>
    <submittedName>
        <fullName evidence="1">Uncharacterized protein</fullName>
    </submittedName>
</protein>
<organism evidence="1 2">
    <name type="scientific">Shigella phage Silverhawkium</name>
    <dbReference type="NCBI Taxonomy" id="2530185"/>
    <lineage>
        <taxon>Viruses</taxon>
        <taxon>Duplodnaviria</taxon>
        <taxon>Heunggongvirae</taxon>
        <taxon>Uroviricota</taxon>
        <taxon>Caudoviricetes</taxon>
        <taxon>Andersonviridae</taxon>
        <taxon>Ounavirinae</taxon>
        <taxon>Mooglevirus</taxon>
        <taxon>Mooglevirus silverhawkium</taxon>
    </lineage>
</organism>
<sequence>MKIVAVLKDSQDNPVGTAQVTQGCSGFLYGITALIGARGDTKTFKKCVDILEESVHNHWCLIWIDFESIQKNYEKLGIDIASVEHVDLYQLTEKVMYESNSSKK</sequence>
<accession>A0A482JN14</accession>